<reference evidence="2 3" key="1">
    <citation type="journal article" date="2012" name="Genome Biol.">
        <title>Genome and low-iron response of an oceanic diatom adapted to chronic iron limitation.</title>
        <authorList>
            <person name="Lommer M."/>
            <person name="Specht M."/>
            <person name="Roy A.S."/>
            <person name="Kraemer L."/>
            <person name="Andreson R."/>
            <person name="Gutowska M.A."/>
            <person name="Wolf J."/>
            <person name="Bergner S.V."/>
            <person name="Schilhabel M.B."/>
            <person name="Klostermeier U.C."/>
            <person name="Beiko R.G."/>
            <person name="Rosenstiel P."/>
            <person name="Hippler M."/>
            <person name="Laroche J."/>
        </authorList>
    </citation>
    <scope>NUCLEOTIDE SEQUENCE [LARGE SCALE GENOMIC DNA]</scope>
    <source>
        <strain evidence="2 3">CCMP1005</strain>
    </source>
</reference>
<name>K0RBN5_THAOC</name>
<feature type="region of interest" description="Disordered" evidence="1">
    <location>
        <begin position="37"/>
        <end position="90"/>
    </location>
</feature>
<organism evidence="2 3">
    <name type="scientific">Thalassiosira oceanica</name>
    <name type="common">Marine diatom</name>
    <dbReference type="NCBI Taxonomy" id="159749"/>
    <lineage>
        <taxon>Eukaryota</taxon>
        <taxon>Sar</taxon>
        <taxon>Stramenopiles</taxon>
        <taxon>Ochrophyta</taxon>
        <taxon>Bacillariophyta</taxon>
        <taxon>Coscinodiscophyceae</taxon>
        <taxon>Thalassiosirophycidae</taxon>
        <taxon>Thalassiosirales</taxon>
        <taxon>Thalassiosiraceae</taxon>
        <taxon>Thalassiosira</taxon>
    </lineage>
</organism>
<dbReference type="EMBL" id="AGNL01044538">
    <property type="protein sequence ID" value="EJK49669.1"/>
    <property type="molecule type" value="Genomic_DNA"/>
</dbReference>
<comment type="caution">
    <text evidence="2">The sequence shown here is derived from an EMBL/GenBank/DDBJ whole genome shotgun (WGS) entry which is preliminary data.</text>
</comment>
<feature type="non-terminal residue" evidence="2">
    <location>
        <position position="109"/>
    </location>
</feature>
<keyword evidence="3" id="KW-1185">Reference proteome</keyword>
<dbReference type="Proteomes" id="UP000266841">
    <property type="component" value="Unassembled WGS sequence"/>
</dbReference>
<gene>
    <name evidence="2" type="ORF">THAOC_31427</name>
</gene>
<proteinExistence type="predicted"/>
<evidence type="ECO:0000313" key="3">
    <source>
        <dbReference type="Proteomes" id="UP000266841"/>
    </source>
</evidence>
<accession>K0RBN5</accession>
<evidence type="ECO:0000313" key="2">
    <source>
        <dbReference type="EMBL" id="EJK49669.1"/>
    </source>
</evidence>
<sequence length="109" mass="12189">MTYSNGQNTIAQRKEKSDEGVKKILAALICEFSDLVRKKPTGGGSSKKRKTPKALQPRTAELSRRARKRQKTLRQAAEVSKKAKPKVPTEAEFLQGEFPSCIKIDDETE</sequence>
<dbReference type="AlphaFoldDB" id="K0RBN5"/>
<evidence type="ECO:0000256" key="1">
    <source>
        <dbReference type="SAM" id="MobiDB-lite"/>
    </source>
</evidence>
<protein>
    <submittedName>
        <fullName evidence="2">Uncharacterized protein</fullName>
    </submittedName>
</protein>